<feature type="region of interest" description="Disordered" evidence="1">
    <location>
        <begin position="102"/>
        <end position="202"/>
    </location>
</feature>
<organism evidence="2 3">
    <name type="scientific">Teratosphaeria destructans</name>
    <dbReference type="NCBI Taxonomy" id="418781"/>
    <lineage>
        <taxon>Eukaryota</taxon>
        <taxon>Fungi</taxon>
        <taxon>Dikarya</taxon>
        <taxon>Ascomycota</taxon>
        <taxon>Pezizomycotina</taxon>
        <taxon>Dothideomycetes</taxon>
        <taxon>Dothideomycetidae</taxon>
        <taxon>Mycosphaerellales</taxon>
        <taxon>Teratosphaeriaceae</taxon>
        <taxon>Teratosphaeria</taxon>
    </lineage>
</organism>
<name>A0A9W7SK74_9PEZI</name>
<evidence type="ECO:0000313" key="3">
    <source>
        <dbReference type="Proteomes" id="UP001138500"/>
    </source>
</evidence>
<sequence>MAGNRILPQETAEFNRHYVGLLLEDRLFVLWDRVHANGGEQLRQTSCVFDLARGPQHLVELLAYIYENPEELPGRAMENDDAVEKPALDVLVQFDEGILERPCMLRQQSRERSVSPGTRGGGEPQRDDAAGPAAGDDCSHGDENEVGDSARPHEQSVIDRSRETRDGSEPQRNDAVGPAAGDDCSHGEENALGDSARPHGLQHSITDRSWEAREEYVESMIFWSCHELPSIEPLMAFTGESGLISLCDG</sequence>
<dbReference type="Proteomes" id="UP001138500">
    <property type="component" value="Unassembled WGS sequence"/>
</dbReference>
<dbReference type="OrthoDB" id="10339333at2759"/>
<keyword evidence="3" id="KW-1185">Reference proteome</keyword>
<evidence type="ECO:0000256" key="1">
    <source>
        <dbReference type="SAM" id="MobiDB-lite"/>
    </source>
</evidence>
<proteinExistence type="predicted"/>
<protein>
    <submittedName>
        <fullName evidence="2">Uncharacterized protein</fullName>
    </submittedName>
</protein>
<reference evidence="2 3" key="2">
    <citation type="journal article" date="2021" name="Curr. Genet.">
        <title>Genetic response to nitrogen starvation in the aggressive Eucalyptus foliar pathogen Teratosphaeria destructans.</title>
        <authorList>
            <person name="Havenga M."/>
            <person name="Wingfield B.D."/>
            <person name="Wingfield M.J."/>
            <person name="Dreyer L.L."/>
            <person name="Roets F."/>
            <person name="Aylward J."/>
        </authorList>
    </citation>
    <scope>NUCLEOTIDE SEQUENCE [LARGE SCALE GENOMIC DNA]</scope>
    <source>
        <strain evidence="2">CMW44962</strain>
    </source>
</reference>
<reference evidence="2 3" key="1">
    <citation type="journal article" date="2018" name="IMA Fungus">
        <title>IMA Genome-F 10: Nine draft genome sequences of Claviceps purpurea s.lat., including C. arundinis, C. humidiphila, and C. cf. spartinae, pseudomolecules for the pitch canker pathogen Fusarium circinatum, draft genome of Davidsoniella eucalypti, Grosmannia galeiformis, Quambalaria eucalypti, and Teratosphaeria destructans.</title>
        <authorList>
            <person name="Wingfield B.D."/>
            <person name="Liu M."/>
            <person name="Nguyen H.D."/>
            <person name="Lane F.A."/>
            <person name="Morgan S.W."/>
            <person name="De Vos L."/>
            <person name="Wilken P.M."/>
            <person name="Duong T.A."/>
            <person name="Aylward J."/>
            <person name="Coetzee M.P."/>
            <person name="Dadej K."/>
            <person name="De Beer Z.W."/>
            <person name="Findlay W."/>
            <person name="Havenga M."/>
            <person name="Kolarik M."/>
            <person name="Menzies J.G."/>
            <person name="Naidoo K."/>
            <person name="Pochopski O."/>
            <person name="Shoukouhi P."/>
            <person name="Santana Q.C."/>
            <person name="Seifert K.A."/>
            <person name="Soal N."/>
            <person name="Steenkamp E.T."/>
            <person name="Tatham C.T."/>
            <person name="van der Nest M.A."/>
            <person name="Wingfield M.J."/>
        </authorList>
    </citation>
    <scope>NUCLEOTIDE SEQUENCE [LARGE SCALE GENOMIC DNA]</scope>
    <source>
        <strain evidence="2">CMW44962</strain>
    </source>
</reference>
<feature type="compositionally biased region" description="Basic and acidic residues" evidence="1">
    <location>
        <begin position="137"/>
        <end position="172"/>
    </location>
</feature>
<evidence type="ECO:0000313" key="2">
    <source>
        <dbReference type="EMBL" id="KAH9818576.1"/>
    </source>
</evidence>
<gene>
    <name evidence="2" type="ORF">Tdes44962_MAKER05341</name>
</gene>
<dbReference type="EMBL" id="RIBY02002345">
    <property type="protein sequence ID" value="KAH9818576.1"/>
    <property type="molecule type" value="Genomic_DNA"/>
</dbReference>
<comment type="caution">
    <text evidence="2">The sequence shown here is derived from an EMBL/GenBank/DDBJ whole genome shotgun (WGS) entry which is preliminary data.</text>
</comment>
<dbReference type="AlphaFoldDB" id="A0A9W7SK74"/>
<accession>A0A9W7SK74</accession>